<feature type="non-terminal residue" evidence="1">
    <location>
        <position position="62"/>
    </location>
</feature>
<sequence>MAGCNRKKQISSTVQPIADTNQDEVVISTLKINPSMGNIRWKRNTHLLGNRKKMVLGDNSLN</sequence>
<dbReference type="Proteomes" id="UP000596742">
    <property type="component" value="Unassembled WGS sequence"/>
</dbReference>
<evidence type="ECO:0000313" key="1">
    <source>
        <dbReference type="EMBL" id="VDI13351.1"/>
    </source>
</evidence>
<keyword evidence="2" id="KW-1185">Reference proteome</keyword>
<comment type="caution">
    <text evidence="1">The sequence shown here is derived from an EMBL/GenBank/DDBJ whole genome shotgun (WGS) entry which is preliminary data.</text>
</comment>
<protein>
    <submittedName>
        <fullName evidence="1">Uncharacterized protein</fullName>
    </submittedName>
</protein>
<accession>A0A8B6D2R0</accession>
<evidence type="ECO:0000313" key="2">
    <source>
        <dbReference type="Proteomes" id="UP000596742"/>
    </source>
</evidence>
<dbReference type="EMBL" id="UYJE01002749">
    <property type="protein sequence ID" value="VDI13351.1"/>
    <property type="molecule type" value="Genomic_DNA"/>
</dbReference>
<name>A0A8B6D2R0_MYTGA</name>
<gene>
    <name evidence="1" type="ORF">MGAL_10B008990</name>
</gene>
<proteinExistence type="predicted"/>
<organism evidence="1 2">
    <name type="scientific">Mytilus galloprovincialis</name>
    <name type="common">Mediterranean mussel</name>
    <dbReference type="NCBI Taxonomy" id="29158"/>
    <lineage>
        <taxon>Eukaryota</taxon>
        <taxon>Metazoa</taxon>
        <taxon>Spiralia</taxon>
        <taxon>Lophotrochozoa</taxon>
        <taxon>Mollusca</taxon>
        <taxon>Bivalvia</taxon>
        <taxon>Autobranchia</taxon>
        <taxon>Pteriomorphia</taxon>
        <taxon>Mytilida</taxon>
        <taxon>Mytiloidea</taxon>
        <taxon>Mytilidae</taxon>
        <taxon>Mytilinae</taxon>
        <taxon>Mytilus</taxon>
    </lineage>
</organism>
<reference evidence="1" key="1">
    <citation type="submission" date="2018-11" db="EMBL/GenBank/DDBJ databases">
        <authorList>
            <person name="Alioto T."/>
            <person name="Alioto T."/>
        </authorList>
    </citation>
    <scope>NUCLEOTIDE SEQUENCE</scope>
</reference>
<dbReference type="AlphaFoldDB" id="A0A8B6D2R0"/>